<protein>
    <submittedName>
        <fullName evidence="3">Dehydrogenase</fullName>
    </submittedName>
</protein>
<dbReference type="InterPro" id="IPR002347">
    <property type="entry name" value="SDR_fam"/>
</dbReference>
<reference evidence="3 4" key="1">
    <citation type="submission" date="2014-07" db="EMBL/GenBank/DDBJ databases">
        <title>Draft Genome Sequence of Gephyronic Acid Producer, Cystobacter violaceus Strain Cb vi76.</title>
        <authorList>
            <person name="Stevens D.C."/>
            <person name="Young J."/>
            <person name="Carmichael R."/>
            <person name="Tan J."/>
            <person name="Taylor R.E."/>
        </authorList>
    </citation>
    <scope>NUCLEOTIDE SEQUENCE [LARGE SCALE GENOMIC DNA]</scope>
    <source>
        <strain evidence="3 4">Cb vi76</strain>
    </source>
</reference>
<accession>A0A084SWW5</accession>
<dbReference type="Pfam" id="PF13561">
    <property type="entry name" value="adh_short_C2"/>
    <property type="match status" value="1"/>
</dbReference>
<dbReference type="RefSeq" id="WP_043393542.1">
    <property type="nucleotide sequence ID" value="NZ_JPMI01000075.1"/>
</dbReference>
<organism evidence="3 4">
    <name type="scientific">Archangium violaceum Cb vi76</name>
    <dbReference type="NCBI Taxonomy" id="1406225"/>
    <lineage>
        <taxon>Bacteria</taxon>
        <taxon>Pseudomonadati</taxon>
        <taxon>Myxococcota</taxon>
        <taxon>Myxococcia</taxon>
        <taxon>Myxococcales</taxon>
        <taxon>Cystobacterineae</taxon>
        <taxon>Archangiaceae</taxon>
        <taxon>Archangium</taxon>
    </lineage>
</organism>
<dbReference type="AlphaFoldDB" id="A0A084SWW5"/>
<gene>
    <name evidence="3" type="ORF">Q664_11700</name>
</gene>
<dbReference type="Proteomes" id="UP000028547">
    <property type="component" value="Unassembled WGS sequence"/>
</dbReference>
<dbReference type="InterPro" id="IPR036291">
    <property type="entry name" value="NAD(P)-bd_dom_sf"/>
</dbReference>
<evidence type="ECO:0000313" key="3">
    <source>
        <dbReference type="EMBL" id="KFA92950.1"/>
    </source>
</evidence>
<dbReference type="NCBIfam" id="NF005559">
    <property type="entry name" value="PRK07231.1"/>
    <property type="match status" value="1"/>
</dbReference>
<dbReference type="GO" id="GO:0016616">
    <property type="term" value="F:oxidoreductase activity, acting on the CH-OH group of donors, NAD or NADP as acceptor"/>
    <property type="evidence" value="ECO:0007669"/>
    <property type="project" value="UniProtKB-ARBA"/>
</dbReference>
<dbReference type="InterPro" id="IPR057326">
    <property type="entry name" value="KR_dom"/>
</dbReference>
<dbReference type="FunFam" id="3.40.50.720:FF:000084">
    <property type="entry name" value="Short-chain dehydrogenase reductase"/>
    <property type="match status" value="1"/>
</dbReference>
<dbReference type="InterPro" id="IPR020904">
    <property type="entry name" value="Sc_DH/Rdtase_CS"/>
</dbReference>
<proteinExistence type="inferred from homology"/>
<dbReference type="PRINTS" id="PR00081">
    <property type="entry name" value="GDHRDH"/>
</dbReference>
<evidence type="ECO:0000256" key="1">
    <source>
        <dbReference type="ARBA" id="ARBA00006484"/>
    </source>
</evidence>
<dbReference type="EMBL" id="JPMI01000075">
    <property type="protein sequence ID" value="KFA92950.1"/>
    <property type="molecule type" value="Genomic_DNA"/>
</dbReference>
<dbReference type="Gene3D" id="3.40.50.720">
    <property type="entry name" value="NAD(P)-binding Rossmann-like Domain"/>
    <property type="match status" value="1"/>
</dbReference>
<name>A0A084SWW5_9BACT</name>
<feature type="domain" description="Ketoreductase" evidence="2">
    <location>
        <begin position="7"/>
        <end position="196"/>
    </location>
</feature>
<dbReference type="SUPFAM" id="SSF51735">
    <property type="entry name" value="NAD(P)-binding Rossmann-fold domains"/>
    <property type="match status" value="1"/>
</dbReference>
<evidence type="ECO:0000313" key="4">
    <source>
        <dbReference type="Proteomes" id="UP000028547"/>
    </source>
</evidence>
<dbReference type="SMART" id="SM00822">
    <property type="entry name" value="PKS_KR"/>
    <property type="match status" value="1"/>
</dbReference>
<evidence type="ECO:0000259" key="2">
    <source>
        <dbReference type="SMART" id="SM00822"/>
    </source>
</evidence>
<dbReference type="PROSITE" id="PS00061">
    <property type="entry name" value="ADH_SHORT"/>
    <property type="match status" value="1"/>
</dbReference>
<comment type="caution">
    <text evidence="3">The sequence shown here is derived from an EMBL/GenBank/DDBJ whole genome shotgun (WGS) entry which is preliminary data.</text>
</comment>
<dbReference type="PANTHER" id="PTHR42760">
    <property type="entry name" value="SHORT-CHAIN DEHYDROGENASES/REDUCTASES FAMILY MEMBER"/>
    <property type="match status" value="1"/>
</dbReference>
<sequence>MSRLKDKVALVTGAASGIGRATALLFGREGARVVVTDISPAGEQVAQEIRAAGGLAFFVVHDVTDEVTWQKVMARTLDVYGRLDVLVNNAGIAISRSVAEMSMAEWREQMAVNLDAVFLGTKYAVRTMRLGKRGGSIINVASVSGLVGSPGTAAYSASKGGVRMLSKAVAMECAPDSIRVNSVFPGGVRTPIWQNADWWEGFVQQVGSEDEAWNKLEGASPLGRMGEPEDIAEAILYLASDASRYVTGAELVVDGGYTAR</sequence>
<dbReference type="PRINTS" id="PR00080">
    <property type="entry name" value="SDRFAMILY"/>
</dbReference>
<comment type="similarity">
    <text evidence="1">Belongs to the short-chain dehydrogenases/reductases (SDR) family.</text>
</comment>